<organism evidence="2 3">
    <name type="scientific">Actinomyces massiliensis F0489</name>
    <dbReference type="NCBI Taxonomy" id="1125718"/>
    <lineage>
        <taxon>Bacteria</taxon>
        <taxon>Bacillati</taxon>
        <taxon>Actinomycetota</taxon>
        <taxon>Actinomycetes</taxon>
        <taxon>Actinomycetales</taxon>
        <taxon>Actinomycetaceae</taxon>
        <taxon>Actinomyces</taxon>
    </lineage>
</organism>
<keyword evidence="2" id="KW-0238">DNA-binding</keyword>
<accession>J1HLR3</accession>
<dbReference type="SUPFAM" id="SSF46955">
    <property type="entry name" value="Putative DNA-binding domain"/>
    <property type="match status" value="1"/>
</dbReference>
<dbReference type="AlphaFoldDB" id="J1HLR3"/>
<sequence length="88" mass="10001">MVAAETPGTTPGVPTAHVEDLLTSGELAEILRLRPTTLANWRSASRGPAYFRIEGTVRYRISDVEKWLKNRHVETLETVRLPRWQHGH</sequence>
<dbReference type="GO" id="GO:0003677">
    <property type="term" value="F:DNA binding"/>
    <property type="evidence" value="ECO:0007669"/>
    <property type="project" value="UniProtKB-KW"/>
</dbReference>
<dbReference type="OrthoDB" id="5524782at2"/>
<dbReference type="Proteomes" id="UP000002941">
    <property type="component" value="Unassembled WGS sequence"/>
</dbReference>
<evidence type="ECO:0000313" key="2">
    <source>
        <dbReference type="EMBL" id="EJF46508.1"/>
    </source>
</evidence>
<proteinExistence type="predicted"/>
<dbReference type="InterPro" id="IPR036388">
    <property type="entry name" value="WH-like_DNA-bd_sf"/>
</dbReference>
<gene>
    <name evidence="2" type="ORF">HMPREF1318_1673</name>
</gene>
<feature type="domain" description="Helix-turn-helix" evidence="1">
    <location>
        <begin position="21"/>
        <end position="71"/>
    </location>
</feature>
<name>J1HLR3_9ACTO</name>
<comment type="caution">
    <text evidence="2">The sequence shown here is derived from an EMBL/GenBank/DDBJ whole genome shotgun (WGS) entry which is preliminary data.</text>
</comment>
<dbReference type="InterPro" id="IPR041657">
    <property type="entry name" value="HTH_17"/>
</dbReference>
<evidence type="ECO:0000259" key="1">
    <source>
        <dbReference type="Pfam" id="PF12728"/>
    </source>
</evidence>
<evidence type="ECO:0000313" key="3">
    <source>
        <dbReference type="Proteomes" id="UP000002941"/>
    </source>
</evidence>
<reference evidence="2 3" key="1">
    <citation type="submission" date="2012-05" db="EMBL/GenBank/DDBJ databases">
        <authorList>
            <person name="Harkins D.M."/>
            <person name="Madupu R."/>
            <person name="Durkin A.S."/>
            <person name="Torralba M."/>
            <person name="Methe B."/>
            <person name="Sutton G.G."/>
            <person name="Nelson K.E."/>
        </authorList>
    </citation>
    <scope>NUCLEOTIDE SEQUENCE [LARGE SCALE GENOMIC DNA]</scope>
    <source>
        <strain evidence="2 3">F0489</strain>
    </source>
</reference>
<dbReference type="Gene3D" id="1.10.10.10">
    <property type="entry name" value="Winged helix-like DNA-binding domain superfamily/Winged helix DNA-binding domain"/>
    <property type="match status" value="1"/>
</dbReference>
<keyword evidence="3" id="KW-1185">Reference proteome</keyword>
<dbReference type="Pfam" id="PF12728">
    <property type="entry name" value="HTH_17"/>
    <property type="match status" value="1"/>
</dbReference>
<dbReference type="RefSeq" id="WP_008730601.1">
    <property type="nucleotide sequence ID" value="NZ_AKFT01000058.1"/>
</dbReference>
<protein>
    <submittedName>
        <fullName evidence="2">DNA-binding helix-turn-helix protein</fullName>
    </submittedName>
</protein>
<dbReference type="InterPro" id="IPR009061">
    <property type="entry name" value="DNA-bd_dom_put_sf"/>
</dbReference>
<dbReference type="EMBL" id="AKFT01000058">
    <property type="protein sequence ID" value="EJF46508.1"/>
    <property type="molecule type" value="Genomic_DNA"/>
</dbReference>